<dbReference type="InterPro" id="IPR012184">
    <property type="entry name" value="Bifunc_Mopterin-bd"/>
</dbReference>
<dbReference type="PANTHER" id="PTHR43777:SF1">
    <property type="entry name" value="MOLYBDENUM COFACTOR CYTIDYLYLTRANSFERASE"/>
    <property type="match status" value="1"/>
</dbReference>
<name>A0A316C7Y9_PSESE</name>
<evidence type="ECO:0000259" key="2">
    <source>
        <dbReference type="Pfam" id="PF12804"/>
    </source>
</evidence>
<dbReference type="InterPro" id="IPR036425">
    <property type="entry name" value="MoaB/Mog-like_dom_sf"/>
</dbReference>
<dbReference type="STRING" id="1192868.GCA_000304395_03841"/>
<organism evidence="3 4">
    <name type="scientific">Pseudaminobacter salicylatoxidans</name>
    <dbReference type="NCBI Taxonomy" id="93369"/>
    <lineage>
        <taxon>Bacteria</taxon>
        <taxon>Pseudomonadati</taxon>
        <taxon>Pseudomonadota</taxon>
        <taxon>Alphaproteobacteria</taxon>
        <taxon>Hyphomicrobiales</taxon>
        <taxon>Phyllobacteriaceae</taxon>
        <taxon>Pseudaminobacter</taxon>
    </lineage>
</organism>
<protein>
    <submittedName>
        <fullName evidence="3">Molybdopterin molybdochelatase /molybdenum cofactor cytidylyltransferase</fullName>
    </submittedName>
</protein>
<keyword evidence="3" id="KW-0808">Transferase</keyword>
<comment type="caution">
    <text evidence="3">The sequence shown here is derived from an EMBL/GenBank/DDBJ whole genome shotgun (WGS) entry which is preliminary data.</text>
</comment>
<accession>A0A316C7Y9</accession>
<dbReference type="Gene3D" id="3.40.980.10">
    <property type="entry name" value="MoaB/Mog-like domain"/>
    <property type="match status" value="1"/>
</dbReference>
<dbReference type="CDD" id="cd03522">
    <property type="entry name" value="MoeA_like"/>
    <property type="match status" value="1"/>
</dbReference>
<dbReference type="AlphaFoldDB" id="A0A316C7Y9"/>
<keyword evidence="3" id="KW-0548">Nucleotidyltransferase</keyword>
<dbReference type="SUPFAM" id="SSF53218">
    <property type="entry name" value="Molybdenum cofactor biosynthesis proteins"/>
    <property type="match status" value="1"/>
</dbReference>
<dbReference type="Proteomes" id="UP000245396">
    <property type="component" value="Unassembled WGS sequence"/>
</dbReference>
<sequence length="537" mass="56238">MKFGTVPIDQAEGAVLAHSLMAGGKRFRKAYLLEAEDIVFLKEAGIGELVVARLEPGDLGEDPAAARIAKALTIRNIEVKPAATGRVNLHAREAGVFTVDKALVDAMNAVDPAITLATVADFAEVQQGQMVATVKIIPFAVAGDLVDKVVTLCTGREAFAVEPFRALRIGVVQTVLPGIKESVLNKTTETTRERFARSQSEITEERRTPHETAPVAEAVGALIRDNDMVVVFGASAMCDFEDVIPAAIAQAGGKVIRAGMPVDPGNLLVIGDIDGKPVIGAPGCARSPKENSFDWVLDRVIAGLPVSSMDIAGMGVGGLLMEIPTRPQPREVREKPVPVQVAAVVLAAGRSSRMGGPNKLMALFGDQPLIRRAAERAIASHVAPTVVVTGHQAERVEAALAGLRVRIVRNPDFATGLASSLKAGIAALPAEIDGALIVLGDMPGITTNDLERMVEAFRVSGGKSVVRATYDGQRGNPVILPRSVFPAVASLQGDTGARHIVEAEGVRIVDVEIGAGAALDVDTREALENAGGVLQEG</sequence>
<dbReference type="PIRSF" id="PIRSF036626">
    <property type="entry name" value="MPTBd_MobAlike"/>
    <property type="match status" value="1"/>
</dbReference>
<evidence type="ECO:0000313" key="3">
    <source>
        <dbReference type="EMBL" id="PWJ85885.1"/>
    </source>
</evidence>
<dbReference type="SUPFAM" id="SSF53448">
    <property type="entry name" value="Nucleotide-diphospho-sugar transferases"/>
    <property type="match status" value="1"/>
</dbReference>
<dbReference type="Pfam" id="PF12804">
    <property type="entry name" value="NTP_transf_3"/>
    <property type="match status" value="1"/>
</dbReference>
<dbReference type="InterPro" id="IPR029044">
    <property type="entry name" value="Nucleotide-diphossugar_trans"/>
</dbReference>
<evidence type="ECO:0000313" key="4">
    <source>
        <dbReference type="Proteomes" id="UP000245396"/>
    </source>
</evidence>
<evidence type="ECO:0000256" key="1">
    <source>
        <dbReference type="ARBA" id="ARBA00022842"/>
    </source>
</evidence>
<dbReference type="EMBL" id="QGGG01000002">
    <property type="protein sequence ID" value="PWJ85885.1"/>
    <property type="molecule type" value="Genomic_DNA"/>
</dbReference>
<proteinExistence type="predicted"/>
<feature type="domain" description="MobA-like NTP transferase" evidence="2">
    <location>
        <begin position="343"/>
        <end position="503"/>
    </location>
</feature>
<dbReference type="InterPro" id="IPR025877">
    <property type="entry name" value="MobA-like_NTP_Trfase"/>
</dbReference>
<gene>
    <name evidence="3" type="ORF">C7441_102333</name>
</gene>
<keyword evidence="1" id="KW-0460">Magnesium</keyword>
<dbReference type="OrthoDB" id="9779263at2"/>
<dbReference type="PANTHER" id="PTHR43777">
    <property type="entry name" value="MOLYBDENUM COFACTOR CYTIDYLYLTRANSFERASE"/>
    <property type="match status" value="1"/>
</dbReference>
<dbReference type="GO" id="GO:0016779">
    <property type="term" value="F:nucleotidyltransferase activity"/>
    <property type="evidence" value="ECO:0007669"/>
    <property type="project" value="UniProtKB-KW"/>
</dbReference>
<dbReference type="RefSeq" id="WP_109611824.1">
    <property type="nucleotide sequence ID" value="NZ_QGGG01000002.1"/>
</dbReference>
<keyword evidence="4" id="KW-1185">Reference proteome</keyword>
<dbReference type="Gene3D" id="3.90.550.10">
    <property type="entry name" value="Spore Coat Polysaccharide Biosynthesis Protein SpsA, Chain A"/>
    <property type="match status" value="1"/>
</dbReference>
<reference evidence="3 4" key="1">
    <citation type="submission" date="2018-05" db="EMBL/GenBank/DDBJ databases">
        <title>Genomic Encyclopedia of Type Strains, Phase IV (KMG-IV): sequencing the most valuable type-strain genomes for metagenomic binning, comparative biology and taxonomic classification.</title>
        <authorList>
            <person name="Goeker M."/>
        </authorList>
    </citation>
    <scope>NUCLEOTIDE SEQUENCE [LARGE SCALE GENOMIC DNA]</scope>
    <source>
        <strain evidence="3 4">DSM 6986</strain>
    </source>
</reference>
<dbReference type="CDD" id="cd04182">
    <property type="entry name" value="GT_2_like_f"/>
    <property type="match status" value="1"/>
</dbReference>